<dbReference type="RefSeq" id="WP_005215127.1">
    <property type="nucleotide sequence ID" value="NZ_KB291681.1"/>
</dbReference>
<sequence>MQKCIVKYKDSNENYNCWCNSPWCDNCSTKDLRSENECSVSIGGYCTCRLCGERKIKE</sequence>
<dbReference type="HOGENOM" id="CLU_2971292_0_0_9"/>
<evidence type="ECO:0000313" key="2">
    <source>
        <dbReference type="Proteomes" id="UP000010420"/>
    </source>
</evidence>
<dbReference type="EMBL" id="AMEZ01000093">
    <property type="protein sequence ID" value="EKY23863.1"/>
    <property type="molecule type" value="Genomic_DNA"/>
</dbReference>
<dbReference type="Proteomes" id="UP000010420">
    <property type="component" value="Unassembled WGS sequence"/>
</dbReference>
<dbReference type="AlphaFoldDB" id="L1Q7E3"/>
<evidence type="ECO:0000313" key="1">
    <source>
        <dbReference type="EMBL" id="EKY23863.1"/>
    </source>
</evidence>
<accession>L1Q7E3</accession>
<comment type="caution">
    <text evidence="1">The sequence shown here is derived from an EMBL/GenBank/DDBJ whole genome shotgun (WGS) entry which is preliminary data.</text>
</comment>
<organism evidence="1 2">
    <name type="scientific">Clostridium celatum DSM 1785</name>
    <dbReference type="NCBI Taxonomy" id="545697"/>
    <lineage>
        <taxon>Bacteria</taxon>
        <taxon>Bacillati</taxon>
        <taxon>Bacillota</taxon>
        <taxon>Clostridia</taxon>
        <taxon>Eubacteriales</taxon>
        <taxon>Clostridiaceae</taxon>
        <taxon>Clostridium</taxon>
    </lineage>
</organism>
<gene>
    <name evidence="1" type="ORF">HMPREF0216_02876</name>
</gene>
<name>L1Q7E3_9CLOT</name>
<protein>
    <submittedName>
        <fullName evidence="1">Uncharacterized protein</fullName>
    </submittedName>
</protein>
<proteinExistence type="predicted"/>
<dbReference type="OrthoDB" id="9960437at2"/>
<reference evidence="1 2" key="1">
    <citation type="submission" date="2012-05" db="EMBL/GenBank/DDBJ databases">
        <authorList>
            <person name="Weinstock G."/>
            <person name="Sodergren E."/>
            <person name="Lobos E.A."/>
            <person name="Fulton L."/>
            <person name="Fulton R."/>
            <person name="Courtney L."/>
            <person name="Fronick C."/>
            <person name="O'Laughlin M."/>
            <person name="Godfrey J."/>
            <person name="Wilson R.M."/>
            <person name="Miner T."/>
            <person name="Farmer C."/>
            <person name="Delehaunty K."/>
            <person name="Cordes M."/>
            <person name="Minx P."/>
            <person name="Tomlinson C."/>
            <person name="Chen J."/>
            <person name="Wollam A."/>
            <person name="Pepin K.H."/>
            <person name="Bhonagiri V."/>
            <person name="Zhang X."/>
            <person name="Suruliraj S."/>
            <person name="Warren W."/>
            <person name="Mitreva M."/>
            <person name="Mardis E.R."/>
            <person name="Wilson R.K."/>
        </authorList>
    </citation>
    <scope>NUCLEOTIDE SEQUENCE [LARGE SCALE GENOMIC DNA]</scope>
    <source>
        <strain evidence="1 2">DSM 1785</strain>
    </source>
</reference>
<dbReference type="PATRIC" id="fig|545697.3.peg.2828"/>
<keyword evidence="2" id="KW-1185">Reference proteome</keyword>